<dbReference type="RefSeq" id="WP_177137017.1">
    <property type="nucleotide sequence ID" value="NZ_JAGPWB010000022.1"/>
</dbReference>
<dbReference type="PROSITE" id="PS51257">
    <property type="entry name" value="PROKAR_LIPOPROTEIN"/>
    <property type="match status" value="1"/>
</dbReference>
<dbReference type="EMBL" id="VYGV01000016">
    <property type="protein sequence ID" value="NWF47126.1"/>
    <property type="molecule type" value="Genomic_DNA"/>
</dbReference>
<proteinExistence type="predicted"/>
<dbReference type="AlphaFoldDB" id="A0A7Y8GYY1"/>
<evidence type="ECO:0000313" key="1">
    <source>
        <dbReference type="EMBL" id="NWF47126.1"/>
    </source>
</evidence>
<organism evidence="1 2">
    <name type="scientific">Hydrogenophaga aromaticivorans</name>
    <dbReference type="NCBI Taxonomy" id="2610898"/>
    <lineage>
        <taxon>Bacteria</taxon>
        <taxon>Pseudomonadati</taxon>
        <taxon>Pseudomonadota</taxon>
        <taxon>Betaproteobacteria</taxon>
        <taxon>Burkholderiales</taxon>
        <taxon>Comamonadaceae</taxon>
        <taxon>Hydrogenophaga</taxon>
    </lineage>
</organism>
<sequence>MSHSSRAAGLAALLAVSACSPTFNWRELRLDGTPLQALLPCKPESATRAVPLAGTPTQLHMHSCEAGGLRFAVAWADVGDVAQVPVALAAWRSASLQAIRVVPPPVDDPTTQWGVTVAGAPAAQGVSAQGQDPQGQPVQTRAAYFAQGTQVYQAAVYGAKLSDEAVDGFFAGLRLSGP</sequence>
<accession>A0A7Y8GYY1</accession>
<name>A0A7Y8GYY1_9BURK</name>
<comment type="caution">
    <text evidence="1">The sequence shown here is derived from an EMBL/GenBank/DDBJ whole genome shotgun (WGS) entry which is preliminary data.</text>
</comment>
<evidence type="ECO:0000313" key="2">
    <source>
        <dbReference type="Proteomes" id="UP000545507"/>
    </source>
</evidence>
<dbReference type="Proteomes" id="UP000545507">
    <property type="component" value="Unassembled WGS sequence"/>
</dbReference>
<gene>
    <name evidence="1" type="ORF">F3K02_17990</name>
</gene>
<reference evidence="1 2" key="1">
    <citation type="submission" date="2019-09" db="EMBL/GenBank/DDBJ databases">
        <title>Hydrogenophaga aromatica sp. nov., isolated from a para-xylene-degrading enrichment culture.</title>
        <authorList>
            <person name="Tancsics A."/>
            <person name="Banerjee S."/>
        </authorList>
    </citation>
    <scope>NUCLEOTIDE SEQUENCE [LARGE SCALE GENOMIC DNA]</scope>
    <source>
        <strain evidence="1 2">D2P1</strain>
    </source>
</reference>
<protein>
    <recommendedName>
        <fullName evidence="3">Transmembrane protein</fullName>
    </recommendedName>
</protein>
<keyword evidence="2" id="KW-1185">Reference proteome</keyword>
<evidence type="ECO:0008006" key="3">
    <source>
        <dbReference type="Google" id="ProtNLM"/>
    </source>
</evidence>